<dbReference type="RefSeq" id="WP_356498815.1">
    <property type="nucleotide sequence ID" value="NZ_JBEXEF010000038.1"/>
</dbReference>
<organism evidence="3 4">
    <name type="scientific">Streptomyces sp. 900116325</name>
    <dbReference type="NCBI Taxonomy" id="3154295"/>
    <lineage>
        <taxon>Bacteria</taxon>
        <taxon>Bacillati</taxon>
        <taxon>Actinomycetota</taxon>
        <taxon>Actinomycetes</taxon>
        <taxon>Kitasatosporales</taxon>
        <taxon>Streptomycetaceae</taxon>
        <taxon>Streptomyces</taxon>
    </lineage>
</organism>
<dbReference type="PANTHER" id="PTHR14239">
    <property type="entry name" value="DUDULIN-RELATED"/>
    <property type="match status" value="1"/>
</dbReference>
<reference evidence="3 4" key="1">
    <citation type="submission" date="2024-06" db="EMBL/GenBank/DDBJ databases">
        <title>The Natural Products Discovery Center: Release of the First 8490 Sequenced Strains for Exploring Actinobacteria Biosynthetic Diversity.</title>
        <authorList>
            <person name="Kalkreuter E."/>
            <person name="Kautsar S.A."/>
            <person name="Yang D."/>
            <person name="Bader C.D."/>
            <person name="Teijaro C.N."/>
            <person name="Fluegel L."/>
            <person name="Davis C.M."/>
            <person name="Simpson J.R."/>
            <person name="Lauterbach L."/>
            <person name="Steele A.D."/>
            <person name="Gui C."/>
            <person name="Meng S."/>
            <person name="Li G."/>
            <person name="Viehrig K."/>
            <person name="Ye F."/>
            <person name="Su P."/>
            <person name="Kiefer A.F."/>
            <person name="Nichols A."/>
            <person name="Cepeda A.J."/>
            <person name="Yan W."/>
            <person name="Fan B."/>
            <person name="Jiang Y."/>
            <person name="Adhikari A."/>
            <person name="Zheng C.-J."/>
            <person name="Schuster L."/>
            <person name="Cowan T.M."/>
            <person name="Smanski M.J."/>
            <person name="Chevrette M.G."/>
            <person name="De Carvalho L.P.S."/>
            <person name="Shen B."/>
        </authorList>
    </citation>
    <scope>NUCLEOTIDE SEQUENCE [LARGE SCALE GENOMIC DNA]</scope>
    <source>
        <strain evidence="3 4">NPDC005137</strain>
    </source>
</reference>
<dbReference type="SUPFAM" id="SSF51735">
    <property type="entry name" value="NAD(P)-binding Rossmann-fold domains"/>
    <property type="match status" value="1"/>
</dbReference>
<protein>
    <submittedName>
        <fullName evidence="3">NAD(P)-binding domain-containing protein</fullName>
    </submittedName>
</protein>
<dbReference type="InterPro" id="IPR036291">
    <property type="entry name" value="NAD(P)-bd_dom_sf"/>
</dbReference>
<name>A0ABV2UHD2_9ACTN</name>
<proteinExistence type="predicted"/>
<accession>A0ABV2UHD2</accession>
<comment type="caution">
    <text evidence="3">The sequence shown here is derived from an EMBL/GenBank/DDBJ whole genome shotgun (WGS) entry which is preliminary data.</text>
</comment>
<dbReference type="InterPro" id="IPR028939">
    <property type="entry name" value="P5C_Rdtase_cat_N"/>
</dbReference>
<sequence length="244" mass="26066">MKLGIIGTGPIGTSLARTFSAGGHEVQVANSRGPETVDAAVLEFGALAVTAREAVQAKDVIILSVPFARIPDLAGLFAAVPAETVVIDTSNYFPQLGVRVDAVESGQVESLWVAEQLGRPVVKAWNAALAGTLQTRGRPAGTLGRIALPVAADSDEARRVAMRLMEESGFDPYDAGVLADSWRQQPMTPAYCTELSLEDLEPALAAADRSRALRDRDRQMSRFATLTAMPTLDEAVELNRSLHR</sequence>
<feature type="domain" description="Pyrroline-5-carboxylate reductase catalytic N-terminal" evidence="2">
    <location>
        <begin position="2"/>
        <end position="92"/>
    </location>
</feature>
<evidence type="ECO:0000313" key="3">
    <source>
        <dbReference type="EMBL" id="MET8437262.1"/>
    </source>
</evidence>
<dbReference type="Pfam" id="PF03807">
    <property type="entry name" value="F420_oxidored"/>
    <property type="match status" value="1"/>
</dbReference>
<dbReference type="Gene3D" id="3.40.50.720">
    <property type="entry name" value="NAD(P)-binding Rossmann-like Domain"/>
    <property type="match status" value="1"/>
</dbReference>
<dbReference type="EMBL" id="JBEXIP010000035">
    <property type="protein sequence ID" value="MET8437262.1"/>
    <property type="molecule type" value="Genomic_DNA"/>
</dbReference>
<dbReference type="InterPro" id="IPR051267">
    <property type="entry name" value="STEAP_metalloreductase"/>
</dbReference>
<evidence type="ECO:0000259" key="2">
    <source>
        <dbReference type="Pfam" id="PF03807"/>
    </source>
</evidence>
<keyword evidence="1" id="KW-0560">Oxidoreductase</keyword>
<evidence type="ECO:0000256" key="1">
    <source>
        <dbReference type="ARBA" id="ARBA00023002"/>
    </source>
</evidence>
<dbReference type="Proteomes" id="UP001550044">
    <property type="component" value="Unassembled WGS sequence"/>
</dbReference>
<gene>
    <name evidence="3" type="ORF">ABZV61_31795</name>
</gene>
<evidence type="ECO:0000313" key="4">
    <source>
        <dbReference type="Proteomes" id="UP001550044"/>
    </source>
</evidence>
<keyword evidence="4" id="KW-1185">Reference proteome</keyword>